<keyword evidence="3" id="KW-0808">Transferase</keyword>
<keyword evidence="6 9" id="KW-0067">ATP-binding</keyword>
<evidence type="ECO:0000256" key="1">
    <source>
        <dbReference type="ARBA" id="ARBA00012513"/>
    </source>
</evidence>
<dbReference type="InterPro" id="IPR011009">
    <property type="entry name" value="Kinase-like_dom_sf"/>
</dbReference>
<dbReference type="EMBL" id="CALNXI010000055">
    <property type="protein sequence ID" value="CAH3017108.1"/>
    <property type="molecule type" value="Genomic_DNA"/>
</dbReference>
<dbReference type="SMART" id="SM00220">
    <property type="entry name" value="S_TKc"/>
    <property type="match status" value="1"/>
</dbReference>
<feature type="binding site" evidence="9">
    <location>
        <position position="95"/>
    </location>
    <ligand>
        <name>ATP</name>
        <dbReference type="ChEBI" id="CHEBI:30616"/>
    </ligand>
</feature>
<comment type="similarity">
    <text evidence="10">Belongs to the protein kinase superfamily.</text>
</comment>
<dbReference type="InterPro" id="IPR008271">
    <property type="entry name" value="Ser/Thr_kinase_AS"/>
</dbReference>
<evidence type="ECO:0000256" key="10">
    <source>
        <dbReference type="RuleBase" id="RU000304"/>
    </source>
</evidence>
<dbReference type="PANTHER" id="PTHR44329">
    <property type="entry name" value="SERINE/THREONINE-PROTEIN KINASE TNNI3K-RELATED"/>
    <property type="match status" value="1"/>
</dbReference>
<sequence length="345" mass="38670">MLDKFQEADLEEMSFTEKPLQYSRCICLGSTNFSCKTNKFELSRNTNETLWIASEKNSKEMIPNSVCEIGRTLGSGGFGTVFEASLEGKKLAVKKMHKNVKNPHALYETVQAEKLVLPLKHPNIVRTFAVLERENLEDVWILMEYAGHRTLQSIIDDDREILDNTRRCQFIRDIACALKFVHENSLVHLDLKPANVIVNSNDLCKLGDFGCCQSIELTAKEELSLPPSPSPSPRSLLTGTFAYRAPELLKGDLPSSKADMYSLGICLWQMLTREQPYGLESHFVVIFGVVAHHLRPTLENLPPSASNENATGAYIGLMKSLWQASPIDRPSAQQVLKTLKDIEST</sequence>
<dbReference type="InterPro" id="IPR017441">
    <property type="entry name" value="Protein_kinase_ATP_BS"/>
</dbReference>
<gene>
    <name evidence="12" type="ORF">PEVE_00035455</name>
</gene>
<dbReference type="Gene3D" id="3.30.200.20">
    <property type="entry name" value="Phosphorylase Kinase, domain 1"/>
    <property type="match status" value="1"/>
</dbReference>
<evidence type="ECO:0000256" key="7">
    <source>
        <dbReference type="ARBA" id="ARBA00047899"/>
    </source>
</evidence>
<keyword evidence="2 10" id="KW-0723">Serine/threonine-protein kinase</keyword>
<evidence type="ECO:0000256" key="4">
    <source>
        <dbReference type="ARBA" id="ARBA00022741"/>
    </source>
</evidence>
<accession>A0ABN8LLA9</accession>
<dbReference type="Pfam" id="PF00069">
    <property type="entry name" value="Pkinase"/>
    <property type="match status" value="1"/>
</dbReference>
<feature type="domain" description="Protein kinase" evidence="11">
    <location>
        <begin position="67"/>
        <end position="345"/>
    </location>
</feature>
<evidence type="ECO:0000256" key="9">
    <source>
        <dbReference type="PROSITE-ProRule" id="PRU10141"/>
    </source>
</evidence>
<dbReference type="Proteomes" id="UP001159427">
    <property type="component" value="Unassembled WGS sequence"/>
</dbReference>
<evidence type="ECO:0000256" key="2">
    <source>
        <dbReference type="ARBA" id="ARBA00022527"/>
    </source>
</evidence>
<evidence type="ECO:0000313" key="13">
    <source>
        <dbReference type="Proteomes" id="UP001159427"/>
    </source>
</evidence>
<comment type="catalytic activity">
    <reaction evidence="8">
        <text>L-seryl-[protein] + ATP = O-phospho-L-seryl-[protein] + ADP + H(+)</text>
        <dbReference type="Rhea" id="RHEA:17989"/>
        <dbReference type="Rhea" id="RHEA-COMP:9863"/>
        <dbReference type="Rhea" id="RHEA-COMP:11604"/>
        <dbReference type="ChEBI" id="CHEBI:15378"/>
        <dbReference type="ChEBI" id="CHEBI:29999"/>
        <dbReference type="ChEBI" id="CHEBI:30616"/>
        <dbReference type="ChEBI" id="CHEBI:83421"/>
        <dbReference type="ChEBI" id="CHEBI:456216"/>
        <dbReference type="EC" id="2.7.11.1"/>
    </reaction>
</comment>
<evidence type="ECO:0000256" key="6">
    <source>
        <dbReference type="ARBA" id="ARBA00022840"/>
    </source>
</evidence>
<dbReference type="PROSITE" id="PS50011">
    <property type="entry name" value="PROTEIN_KINASE_DOM"/>
    <property type="match status" value="1"/>
</dbReference>
<reference evidence="12 13" key="1">
    <citation type="submission" date="2022-05" db="EMBL/GenBank/DDBJ databases">
        <authorList>
            <consortium name="Genoscope - CEA"/>
            <person name="William W."/>
        </authorList>
    </citation>
    <scope>NUCLEOTIDE SEQUENCE [LARGE SCALE GENOMIC DNA]</scope>
</reference>
<dbReference type="Gene3D" id="1.10.510.10">
    <property type="entry name" value="Transferase(Phosphotransferase) domain 1"/>
    <property type="match status" value="1"/>
</dbReference>
<proteinExistence type="inferred from homology"/>
<dbReference type="SUPFAM" id="SSF56112">
    <property type="entry name" value="Protein kinase-like (PK-like)"/>
    <property type="match status" value="1"/>
</dbReference>
<dbReference type="InterPro" id="IPR000719">
    <property type="entry name" value="Prot_kinase_dom"/>
</dbReference>
<evidence type="ECO:0000256" key="5">
    <source>
        <dbReference type="ARBA" id="ARBA00022777"/>
    </source>
</evidence>
<dbReference type="PANTHER" id="PTHR44329:SF285">
    <property type="entry name" value="V-MOS MOLONEY MURINE SARCOMA VIRAL ONCO HOMOLOG"/>
    <property type="match status" value="1"/>
</dbReference>
<dbReference type="PROSITE" id="PS00107">
    <property type="entry name" value="PROTEIN_KINASE_ATP"/>
    <property type="match status" value="1"/>
</dbReference>
<name>A0ABN8LLA9_9CNID</name>
<dbReference type="PROSITE" id="PS00108">
    <property type="entry name" value="PROTEIN_KINASE_ST"/>
    <property type="match status" value="1"/>
</dbReference>
<evidence type="ECO:0000259" key="11">
    <source>
        <dbReference type="PROSITE" id="PS50011"/>
    </source>
</evidence>
<keyword evidence="4 9" id="KW-0547">Nucleotide-binding</keyword>
<evidence type="ECO:0000256" key="3">
    <source>
        <dbReference type="ARBA" id="ARBA00022679"/>
    </source>
</evidence>
<keyword evidence="13" id="KW-1185">Reference proteome</keyword>
<evidence type="ECO:0000313" key="12">
    <source>
        <dbReference type="EMBL" id="CAH3017108.1"/>
    </source>
</evidence>
<protein>
    <recommendedName>
        <fullName evidence="1">non-specific serine/threonine protein kinase</fullName>
        <ecNumber evidence="1">2.7.11.1</ecNumber>
    </recommendedName>
</protein>
<dbReference type="InterPro" id="IPR051681">
    <property type="entry name" value="Ser/Thr_Kinases-Pseudokinases"/>
</dbReference>
<evidence type="ECO:0000256" key="8">
    <source>
        <dbReference type="ARBA" id="ARBA00048679"/>
    </source>
</evidence>
<comment type="caution">
    <text evidence="12">The sequence shown here is derived from an EMBL/GenBank/DDBJ whole genome shotgun (WGS) entry which is preliminary data.</text>
</comment>
<comment type="catalytic activity">
    <reaction evidence="7">
        <text>L-threonyl-[protein] + ATP = O-phospho-L-threonyl-[protein] + ADP + H(+)</text>
        <dbReference type="Rhea" id="RHEA:46608"/>
        <dbReference type="Rhea" id="RHEA-COMP:11060"/>
        <dbReference type="Rhea" id="RHEA-COMP:11605"/>
        <dbReference type="ChEBI" id="CHEBI:15378"/>
        <dbReference type="ChEBI" id="CHEBI:30013"/>
        <dbReference type="ChEBI" id="CHEBI:30616"/>
        <dbReference type="ChEBI" id="CHEBI:61977"/>
        <dbReference type="ChEBI" id="CHEBI:456216"/>
        <dbReference type="EC" id="2.7.11.1"/>
    </reaction>
</comment>
<dbReference type="EC" id="2.7.11.1" evidence="1"/>
<keyword evidence="5" id="KW-0418">Kinase</keyword>
<organism evidence="12 13">
    <name type="scientific">Porites evermanni</name>
    <dbReference type="NCBI Taxonomy" id="104178"/>
    <lineage>
        <taxon>Eukaryota</taxon>
        <taxon>Metazoa</taxon>
        <taxon>Cnidaria</taxon>
        <taxon>Anthozoa</taxon>
        <taxon>Hexacorallia</taxon>
        <taxon>Scleractinia</taxon>
        <taxon>Fungiina</taxon>
        <taxon>Poritidae</taxon>
        <taxon>Porites</taxon>
    </lineage>
</organism>